<feature type="modified residue" description="4-aspartylphosphate" evidence="3">
    <location>
        <position position="66"/>
    </location>
</feature>
<dbReference type="HOGENOM" id="CLU_000445_69_12_4"/>
<dbReference type="GO" id="GO:0000160">
    <property type="term" value="P:phosphorelay signal transduction system"/>
    <property type="evidence" value="ECO:0007669"/>
    <property type="project" value="UniProtKB-KW"/>
</dbReference>
<dbReference type="Pfam" id="PF00072">
    <property type="entry name" value="Response_reg"/>
    <property type="match status" value="1"/>
</dbReference>
<evidence type="ECO:0000259" key="4">
    <source>
        <dbReference type="PROSITE" id="PS50110"/>
    </source>
</evidence>
<proteinExistence type="predicted"/>
<keyword evidence="1 3" id="KW-0597">Phosphoprotein</keyword>
<reference evidence="6" key="1">
    <citation type="journal article" date="2010" name="PLoS ONE">
        <title>The complete genome sequence of Cupriavidus metallidurans strain CH34, a master survivalist in harsh and anthropogenic environments.</title>
        <authorList>
            <person name="Janssen P.J."/>
            <person name="Van Houdt R."/>
            <person name="Moors H."/>
            <person name="Monsieurs P."/>
            <person name="Morin N."/>
            <person name="Michaux A."/>
            <person name="Benotmane M.A."/>
            <person name="Leys N."/>
            <person name="Vallaeys T."/>
            <person name="Lapidus A."/>
            <person name="Monchy S."/>
            <person name="Medigue C."/>
            <person name="Taghavi S."/>
            <person name="McCorkle S."/>
            <person name="Dunn J."/>
            <person name="van der Lelie D."/>
            <person name="Mergeay M."/>
        </authorList>
    </citation>
    <scope>NUCLEOTIDE SEQUENCE [LARGE SCALE GENOMIC DNA]</scope>
    <source>
        <strain evidence="6">ATCC 43123 / DSM 2839 / NBRC 102507 / CH34</strain>
    </source>
</reference>
<protein>
    <submittedName>
        <fullName evidence="5">Response regulator, signal receiver domain protein (CheY-like)</fullName>
    </submittedName>
</protein>
<evidence type="ECO:0000256" key="3">
    <source>
        <dbReference type="PROSITE-ProRule" id="PRU00169"/>
    </source>
</evidence>
<keyword evidence="6" id="KW-1185">Reference proteome</keyword>
<keyword evidence="2" id="KW-0902">Two-component regulatory system</keyword>
<evidence type="ECO:0000256" key="1">
    <source>
        <dbReference type="ARBA" id="ARBA00022553"/>
    </source>
</evidence>
<evidence type="ECO:0000313" key="6">
    <source>
        <dbReference type="Proteomes" id="UP000002429"/>
    </source>
</evidence>
<dbReference type="KEGG" id="rme:Rmet_4215"/>
<evidence type="ECO:0000313" key="5">
    <source>
        <dbReference type="EMBL" id="ABF11082.1"/>
    </source>
</evidence>
<name>Q1LFJ4_CUPMC</name>
<dbReference type="Proteomes" id="UP000002429">
    <property type="component" value="Plasmid megaplasmid"/>
</dbReference>
<dbReference type="EMBL" id="CP000353">
    <property type="protein sequence ID" value="ABF11082.1"/>
    <property type="molecule type" value="Genomic_DNA"/>
</dbReference>
<gene>
    <name evidence="5" type="ordered locus">Rmet_4215</name>
</gene>
<sequence length="150" mass="15991">MPRTVSKPANNLPLPRVIVAEDHPVCLLVLEDQLKGIGGCEVVLCENGADALRALESGPAALLLTDLSLPGIEGLALARRIRTGKAGQVAPDLPIVAITATAGPEERLACLEAGIGMVLTKPVSYETLQSVLGRYLGKDDQYDQYEQYDR</sequence>
<dbReference type="eggNOG" id="COG0784">
    <property type="taxonomic scope" value="Bacteria"/>
</dbReference>
<dbReference type="CDD" id="cd17546">
    <property type="entry name" value="REC_hyHK_CKI1_RcsC-like"/>
    <property type="match status" value="1"/>
</dbReference>
<evidence type="ECO:0000256" key="2">
    <source>
        <dbReference type="ARBA" id="ARBA00023012"/>
    </source>
</evidence>
<dbReference type="PROSITE" id="PS50110">
    <property type="entry name" value="RESPONSE_REGULATORY"/>
    <property type="match status" value="1"/>
</dbReference>
<accession>Q1LFJ4</accession>
<keyword evidence="5" id="KW-0614">Plasmid</keyword>
<feature type="domain" description="Response regulatory" evidence="4">
    <location>
        <begin position="16"/>
        <end position="136"/>
    </location>
</feature>
<dbReference type="SMART" id="SM00448">
    <property type="entry name" value="REC"/>
    <property type="match status" value="1"/>
</dbReference>
<dbReference type="InterPro" id="IPR011006">
    <property type="entry name" value="CheY-like_superfamily"/>
</dbReference>
<dbReference type="Gene3D" id="3.40.50.2300">
    <property type="match status" value="1"/>
</dbReference>
<dbReference type="AlphaFoldDB" id="Q1LFJ4"/>
<organism evidence="5 6">
    <name type="scientific">Cupriavidus metallidurans (strain ATCC 43123 / DSM 2839 / NBRC 102507 / CH34)</name>
    <name type="common">Ralstonia metallidurans</name>
    <dbReference type="NCBI Taxonomy" id="266264"/>
    <lineage>
        <taxon>Bacteria</taxon>
        <taxon>Pseudomonadati</taxon>
        <taxon>Pseudomonadota</taxon>
        <taxon>Betaproteobacteria</taxon>
        <taxon>Burkholderiales</taxon>
        <taxon>Burkholderiaceae</taxon>
        <taxon>Cupriavidus</taxon>
    </lineage>
</organism>
<geneLocation type="plasmid" evidence="5 6">
    <name>megaplasmid</name>
</geneLocation>
<dbReference type="SUPFAM" id="SSF52172">
    <property type="entry name" value="CheY-like"/>
    <property type="match status" value="1"/>
</dbReference>
<dbReference type="RefSeq" id="WP_011518705.1">
    <property type="nucleotide sequence ID" value="NC_007974.2"/>
</dbReference>
<dbReference type="PANTHER" id="PTHR45339:SF1">
    <property type="entry name" value="HYBRID SIGNAL TRANSDUCTION HISTIDINE KINASE J"/>
    <property type="match status" value="1"/>
</dbReference>
<dbReference type="InterPro" id="IPR001789">
    <property type="entry name" value="Sig_transdc_resp-reg_receiver"/>
</dbReference>
<dbReference type="PANTHER" id="PTHR45339">
    <property type="entry name" value="HYBRID SIGNAL TRANSDUCTION HISTIDINE KINASE J"/>
    <property type="match status" value="1"/>
</dbReference>